<dbReference type="RefSeq" id="WP_103892314.1">
    <property type="nucleotide sequence ID" value="NZ_BSYG01000012.1"/>
</dbReference>
<reference evidence="1 2" key="1">
    <citation type="journal article" date="2012" name="Int. J. Syst. Evol. Microbiol.">
        <title>Characterization of Tetragenococcus strains from sugar thick juice reveals a novel species, Tetragenococcus osmophilus sp. nov., and divides Tetragenococcus halophilus into two subspecies, T. halophilus subsp. halophilus subsp. nov. and T. halophilus subsp. flandriensis subsp. nov.</title>
        <authorList>
            <person name="Juste A."/>
            <person name="Van Trappen S."/>
            <person name="Verreth C."/>
            <person name="Cleenwerck I."/>
            <person name="De Vos P."/>
            <person name="Lievens B."/>
            <person name="Willems K.A."/>
        </authorList>
    </citation>
    <scope>NUCLEOTIDE SEQUENCE [LARGE SCALE GENOMIC DNA]</scope>
    <source>
        <strain evidence="1 2">LMG 26042</strain>
    </source>
</reference>
<dbReference type="AlphaFoldDB" id="A0A3G5FK24"/>
<gene>
    <name evidence="1" type="ORF">C7H83_09185</name>
</gene>
<dbReference type="EMBL" id="CP027768">
    <property type="protein sequence ID" value="AYW50621.1"/>
    <property type="molecule type" value="Genomic_DNA"/>
</dbReference>
<sequence length="604" mass="69052">MEVVEKKQNIIKKKKGLTSKRQILLALFIFAVAAFLMVSPQLFKHSLILGNDVMFHFNRYFEAYKQIQTGQFNFIQSIFSFDQSGRIINALYGPDFAYLQGLLMFATKNWFRYQLLTSFLCFFIAGGAMFSLARRAQLKYELTIFVSLLYMSSTMISYYALSQNMTSWGAAFAPFIYLPAIRAIKDPEKPIKPIELALAVTSLGFIHNLTLFIGILSSAPFYVVGFLKTKKKKKMIINFSLAVLITILLNINTLIGFIDVYFSNQLVSPWLFDEMLENTVRFSTGDNEWGELGLIFSSIMLFQIVYLFSNWKKSSILEKLFTVIGTFFLLVSSNFLPWDDIPQNFEFFQVIQFPRRFAVVSYIFLLIAFSFSLEKLTKNFSLSKKKVVTSCLWVISFLMISNASVDILQRAEAWESDNPLSPGNNEEWLLTEDTDEIRQGFTSGKYEDAFKIISKATPDYLPFPEDMTQEELVEQSGYQMYNNQIIHNELDVDKSIDHNNRLTFTWDSSGEEETILPVIIYSRSSVLFNGQSYEASEINKTNIGAPILNSQEGTNELIVGYKPLVNVGLLLSIKLVTAAIILFVVLLQPLKRIFGESKENISKK</sequence>
<name>A0A3G5FK24_TETHA</name>
<evidence type="ECO:0000313" key="2">
    <source>
        <dbReference type="Proteomes" id="UP000280475"/>
    </source>
</evidence>
<protein>
    <submittedName>
        <fullName evidence="1">Uncharacterized protein</fullName>
    </submittedName>
</protein>
<accession>A0A3G5FK24</accession>
<dbReference type="Proteomes" id="UP000280475">
    <property type="component" value="Chromosome"/>
</dbReference>
<proteinExistence type="predicted"/>
<organism evidence="1 2">
    <name type="scientific">Tetragenococcus halophilus</name>
    <name type="common">Pediococcus halophilus</name>
    <dbReference type="NCBI Taxonomy" id="51669"/>
    <lineage>
        <taxon>Bacteria</taxon>
        <taxon>Bacillati</taxon>
        <taxon>Bacillota</taxon>
        <taxon>Bacilli</taxon>
        <taxon>Lactobacillales</taxon>
        <taxon>Enterococcaceae</taxon>
        <taxon>Tetragenococcus</taxon>
    </lineage>
</organism>
<evidence type="ECO:0000313" key="1">
    <source>
        <dbReference type="EMBL" id="AYW50621.1"/>
    </source>
</evidence>